<dbReference type="PROSITE" id="PS50835">
    <property type="entry name" value="IG_LIKE"/>
    <property type="match status" value="1"/>
</dbReference>
<dbReference type="Proteomes" id="UP001054945">
    <property type="component" value="Unassembled WGS sequence"/>
</dbReference>
<feature type="domain" description="Ig-like" evidence="1">
    <location>
        <begin position="192"/>
        <end position="260"/>
    </location>
</feature>
<sequence length="291" mass="33801">MKPLSRKFRYSYSSHRSEGGVFSLLFPGTSSKVILYFPLSAPFVSCIPHNWVSPLWSSEIEERDSFNVRACSRWMFIYAPTEEEKKPCYYAECNDAAIKDIRVSWYARPIEYLPLTKDWPSYGGCSSQRGQTMGNKRITYWMSRKQKKISKSVTEIQYILLITHQWVVRPPILKKHEAHRNVLPLFPVCRFPEATTFNVVQGESVNITCDVESDPKPNTFQWTLNNTMRGTVDLKRRHPRTFHVLHYVPRYLGEYGTIMCWGKNSAGVQRVPCISHVVPEGKGIEIFEKYT</sequence>
<name>A0AAV4V933_CAEEX</name>
<dbReference type="InterPro" id="IPR007110">
    <property type="entry name" value="Ig-like_dom"/>
</dbReference>
<dbReference type="Gene3D" id="2.60.40.10">
    <property type="entry name" value="Immunoglobulins"/>
    <property type="match status" value="1"/>
</dbReference>
<reference evidence="2 3" key="1">
    <citation type="submission" date="2021-06" db="EMBL/GenBank/DDBJ databases">
        <title>Caerostris extrusa draft genome.</title>
        <authorList>
            <person name="Kono N."/>
            <person name="Arakawa K."/>
        </authorList>
    </citation>
    <scope>NUCLEOTIDE SEQUENCE [LARGE SCALE GENOMIC DNA]</scope>
</reference>
<dbReference type="AlphaFoldDB" id="A0AAV4V933"/>
<evidence type="ECO:0000259" key="1">
    <source>
        <dbReference type="PROSITE" id="PS50835"/>
    </source>
</evidence>
<dbReference type="InterPro" id="IPR036179">
    <property type="entry name" value="Ig-like_dom_sf"/>
</dbReference>
<protein>
    <submittedName>
        <fullName evidence="2">Ig-like domain-containing protein</fullName>
    </submittedName>
</protein>
<dbReference type="PANTHER" id="PTHR23278:SF19">
    <property type="entry name" value="OBSCURIN"/>
    <property type="match status" value="1"/>
</dbReference>
<dbReference type="EMBL" id="BPLR01014150">
    <property type="protein sequence ID" value="GIY66752.1"/>
    <property type="molecule type" value="Genomic_DNA"/>
</dbReference>
<dbReference type="PANTHER" id="PTHR23278">
    <property type="entry name" value="SIDESTEP PROTEIN"/>
    <property type="match status" value="1"/>
</dbReference>
<evidence type="ECO:0000313" key="3">
    <source>
        <dbReference type="Proteomes" id="UP001054945"/>
    </source>
</evidence>
<accession>A0AAV4V933</accession>
<proteinExistence type="predicted"/>
<gene>
    <name evidence="2" type="primary">AVEN_90021_1</name>
    <name evidence="2" type="ORF">CEXT_447891</name>
</gene>
<evidence type="ECO:0000313" key="2">
    <source>
        <dbReference type="EMBL" id="GIY66752.1"/>
    </source>
</evidence>
<keyword evidence="3" id="KW-1185">Reference proteome</keyword>
<dbReference type="SUPFAM" id="SSF48726">
    <property type="entry name" value="Immunoglobulin"/>
    <property type="match status" value="1"/>
</dbReference>
<comment type="caution">
    <text evidence="2">The sequence shown here is derived from an EMBL/GenBank/DDBJ whole genome shotgun (WGS) entry which is preliminary data.</text>
</comment>
<organism evidence="2 3">
    <name type="scientific">Caerostris extrusa</name>
    <name type="common">Bark spider</name>
    <name type="synonym">Caerostris bankana</name>
    <dbReference type="NCBI Taxonomy" id="172846"/>
    <lineage>
        <taxon>Eukaryota</taxon>
        <taxon>Metazoa</taxon>
        <taxon>Ecdysozoa</taxon>
        <taxon>Arthropoda</taxon>
        <taxon>Chelicerata</taxon>
        <taxon>Arachnida</taxon>
        <taxon>Araneae</taxon>
        <taxon>Araneomorphae</taxon>
        <taxon>Entelegynae</taxon>
        <taxon>Araneoidea</taxon>
        <taxon>Araneidae</taxon>
        <taxon>Caerostris</taxon>
    </lineage>
</organism>
<dbReference type="InterPro" id="IPR013783">
    <property type="entry name" value="Ig-like_fold"/>
</dbReference>